<evidence type="ECO:0000313" key="2">
    <source>
        <dbReference type="EMBL" id="WAR45829.1"/>
    </source>
</evidence>
<evidence type="ECO:0000313" key="3">
    <source>
        <dbReference type="Proteomes" id="UP001162780"/>
    </source>
</evidence>
<evidence type="ECO:0000259" key="1">
    <source>
        <dbReference type="Pfam" id="PF07929"/>
    </source>
</evidence>
<name>A0ABY7GMW0_9GAMM</name>
<dbReference type="Proteomes" id="UP001162780">
    <property type="component" value="Chromosome"/>
</dbReference>
<dbReference type="InterPro" id="IPR012912">
    <property type="entry name" value="Plasmid_pRiA4b_Orf3-like"/>
</dbReference>
<feature type="domain" description="Plasmid pRiA4b Orf3-like" evidence="1">
    <location>
        <begin position="8"/>
        <end position="176"/>
    </location>
</feature>
<sequence>MVKNLHEIYQIKVTLKGIRPPIWRRFLTFSSVKLPEFHNILQVIMGWEDNHLHAFVSDSVIYKIPDPSMGFDYGKDETQVRLTSLLKREGDKLLYEYDFGDGWEHDVVLEKILPFTAGQPLPFCVKGKRACPPENCGGIWGYKDLLLIMQDPEHEEHQNLSEWLPENFDPEYFSTDDINHIFHG</sequence>
<dbReference type="PANTHER" id="PTHR41878:SF1">
    <property type="entry name" value="TNPR PROTEIN"/>
    <property type="match status" value="1"/>
</dbReference>
<dbReference type="InterPro" id="IPR024047">
    <property type="entry name" value="MM3350-like_sf"/>
</dbReference>
<reference evidence="2" key="1">
    <citation type="submission" date="2022-11" db="EMBL/GenBank/DDBJ databases">
        <title>Methylomonas rapida sp. nov., Carotenoid-Producing Obligate Methanotrophs with High Growth Characteristics and Biotechnological Potential.</title>
        <authorList>
            <person name="Tikhonova E.N."/>
            <person name="Suleimanov R.Z."/>
            <person name="Miroshnikov K."/>
            <person name="Oshkin I.Y."/>
            <person name="Belova S.E."/>
            <person name="Danilova O.V."/>
            <person name="Ashikhmin A."/>
            <person name="Konopkin A."/>
            <person name="But S.Y."/>
            <person name="Khmelenina V.N."/>
            <person name="Kuznetsov N."/>
            <person name="Pimenov N.V."/>
            <person name="Dedysh S.N."/>
        </authorList>
    </citation>
    <scope>NUCLEOTIDE SEQUENCE</scope>
    <source>
        <strain evidence="2">MP1</strain>
    </source>
</reference>
<proteinExistence type="predicted"/>
<dbReference type="PANTHER" id="PTHR41878">
    <property type="entry name" value="LEXA REPRESSOR-RELATED"/>
    <property type="match status" value="1"/>
</dbReference>
<keyword evidence="3" id="KW-1185">Reference proteome</keyword>
<gene>
    <name evidence="2" type="ORF">NM686_004755</name>
</gene>
<dbReference type="Pfam" id="PF07929">
    <property type="entry name" value="PRiA4_ORF3"/>
    <property type="match status" value="1"/>
</dbReference>
<organism evidence="2 3">
    <name type="scientific">Methylomonas rapida</name>
    <dbReference type="NCBI Taxonomy" id="2963939"/>
    <lineage>
        <taxon>Bacteria</taxon>
        <taxon>Pseudomonadati</taxon>
        <taxon>Pseudomonadota</taxon>
        <taxon>Gammaproteobacteria</taxon>
        <taxon>Methylococcales</taxon>
        <taxon>Methylococcaceae</taxon>
        <taxon>Methylomonas</taxon>
    </lineage>
</organism>
<dbReference type="EMBL" id="CP113517">
    <property type="protein sequence ID" value="WAR45829.1"/>
    <property type="molecule type" value="Genomic_DNA"/>
</dbReference>
<dbReference type="Gene3D" id="3.10.290.30">
    <property type="entry name" value="MM3350-like"/>
    <property type="match status" value="1"/>
</dbReference>
<protein>
    <submittedName>
        <fullName evidence="2">Plasmid pRiA4b ORF-3 family protein</fullName>
    </submittedName>
</protein>
<dbReference type="RefSeq" id="WP_255186736.1">
    <property type="nucleotide sequence ID" value="NZ_CP113517.1"/>
</dbReference>
<accession>A0ABY7GMW0</accession>
<dbReference type="SUPFAM" id="SSF159941">
    <property type="entry name" value="MM3350-like"/>
    <property type="match status" value="1"/>
</dbReference>